<keyword evidence="2" id="KW-1185">Reference proteome</keyword>
<evidence type="ECO:0000313" key="2">
    <source>
        <dbReference type="Proteomes" id="UP000799755"/>
    </source>
</evidence>
<proteinExistence type="predicted"/>
<dbReference type="Proteomes" id="UP000799755">
    <property type="component" value="Unassembled WGS sequence"/>
</dbReference>
<accession>A0ACB6Q841</accession>
<name>A0ACB6Q841_9PLEO</name>
<protein>
    <submittedName>
        <fullName evidence="1">SET domain-containing protein</fullName>
    </submittedName>
</protein>
<organism evidence="1 2">
    <name type="scientific">Lindgomyces ingoldianus</name>
    <dbReference type="NCBI Taxonomy" id="673940"/>
    <lineage>
        <taxon>Eukaryota</taxon>
        <taxon>Fungi</taxon>
        <taxon>Dikarya</taxon>
        <taxon>Ascomycota</taxon>
        <taxon>Pezizomycotina</taxon>
        <taxon>Dothideomycetes</taxon>
        <taxon>Pleosporomycetidae</taxon>
        <taxon>Pleosporales</taxon>
        <taxon>Lindgomycetaceae</taxon>
        <taxon>Lindgomyces</taxon>
    </lineage>
</organism>
<reference evidence="1" key="1">
    <citation type="journal article" date="2020" name="Stud. Mycol.">
        <title>101 Dothideomycetes genomes: a test case for predicting lifestyles and emergence of pathogens.</title>
        <authorList>
            <person name="Haridas S."/>
            <person name="Albert R."/>
            <person name="Binder M."/>
            <person name="Bloem J."/>
            <person name="Labutti K."/>
            <person name="Salamov A."/>
            <person name="Andreopoulos B."/>
            <person name="Baker S."/>
            <person name="Barry K."/>
            <person name="Bills G."/>
            <person name="Bluhm B."/>
            <person name="Cannon C."/>
            <person name="Castanera R."/>
            <person name="Culley D."/>
            <person name="Daum C."/>
            <person name="Ezra D."/>
            <person name="Gonzalez J."/>
            <person name="Henrissat B."/>
            <person name="Kuo A."/>
            <person name="Liang C."/>
            <person name="Lipzen A."/>
            <person name="Lutzoni F."/>
            <person name="Magnuson J."/>
            <person name="Mondo S."/>
            <person name="Nolan M."/>
            <person name="Ohm R."/>
            <person name="Pangilinan J."/>
            <person name="Park H.-J."/>
            <person name="Ramirez L."/>
            <person name="Alfaro M."/>
            <person name="Sun H."/>
            <person name="Tritt A."/>
            <person name="Yoshinaga Y."/>
            <person name="Zwiers L.-H."/>
            <person name="Turgeon B."/>
            <person name="Goodwin S."/>
            <person name="Spatafora J."/>
            <person name="Crous P."/>
            <person name="Grigoriev I."/>
        </authorList>
    </citation>
    <scope>NUCLEOTIDE SEQUENCE</scope>
    <source>
        <strain evidence="1">ATCC 200398</strain>
    </source>
</reference>
<gene>
    <name evidence="1" type="ORF">BDR25DRAFT_338080</name>
</gene>
<comment type="caution">
    <text evidence="1">The sequence shown here is derived from an EMBL/GenBank/DDBJ whole genome shotgun (WGS) entry which is preliminary data.</text>
</comment>
<evidence type="ECO:0000313" key="1">
    <source>
        <dbReference type="EMBL" id="KAF2463037.1"/>
    </source>
</evidence>
<sequence>MVSSSSEPKYPPGTSTPFYLARSEICVDSTGKCIGDGVFAGGNYEPGSHIFTLNRPLVGSLDTERLIDTCAHCYVWTEGSGIGSRLYVKEGTKVQTCAGCKKFRYCSKDCQNDAWNQGHKHECKNLRSVNDKSVPKAVIATMEILTRRKHGLITDNAWELLCCLDTHIEDFKANGKYGGIELMALGTSQLSFTQDTFSKDFVAGMYARVLTNSLTVVTPTFDPLGIMIDPYLCHINHSCDPNAFVVMDGPEVAIRALRPIKKDEEIVVSYIDITNPYSRRQSELKARWFFTCKCSKCQKGPTLQEDNWTIQPGNLAQKWKEVADIIVQNENFAQDPANYVGESPEERRVAALQGKAFAGYEDVQRMTDPHQAVKGIEDGMRLCHQSGLWPVYRQPYAAFRDDLIVNMLTVGNFPIAFPQCAKRYRYILPKLYPEVAHPIRVVQTWQTAMLTLYLASQEGTMGLAQPSVDFSLIAFMLIIEVKNVSAQSHGENSAFAKSVKKKYDEIVTDLESKLGPNVDDFVARAMPRQREIFMEMADWMQY</sequence>
<dbReference type="EMBL" id="MU003555">
    <property type="protein sequence ID" value="KAF2463037.1"/>
    <property type="molecule type" value="Genomic_DNA"/>
</dbReference>